<protein>
    <submittedName>
        <fullName evidence="5">DNA-binding transcriptional LysR family regulator</fullName>
    </submittedName>
</protein>
<dbReference type="Pfam" id="PF00126">
    <property type="entry name" value="HTH_1"/>
    <property type="match status" value="1"/>
</dbReference>
<dbReference type="PANTHER" id="PTHR30126:SF78">
    <property type="entry name" value="HTH LYSR-TYPE DOMAIN-CONTAINING PROTEIN"/>
    <property type="match status" value="1"/>
</dbReference>
<dbReference type="GO" id="GO:0003700">
    <property type="term" value="F:DNA-binding transcription factor activity"/>
    <property type="evidence" value="ECO:0007669"/>
    <property type="project" value="InterPro"/>
</dbReference>
<organism evidence="5 6">
    <name type="scientific">Psychrobacter fozii</name>
    <dbReference type="NCBI Taxonomy" id="198480"/>
    <lineage>
        <taxon>Bacteria</taxon>
        <taxon>Pseudomonadati</taxon>
        <taxon>Pseudomonadota</taxon>
        <taxon>Gammaproteobacteria</taxon>
        <taxon>Moraxellales</taxon>
        <taxon>Moraxellaceae</taxon>
        <taxon>Psychrobacter</taxon>
    </lineage>
</organism>
<dbReference type="GO" id="GO:0000976">
    <property type="term" value="F:transcription cis-regulatory region binding"/>
    <property type="evidence" value="ECO:0007669"/>
    <property type="project" value="TreeGrafter"/>
</dbReference>
<keyword evidence="3" id="KW-0804">Transcription</keyword>
<sequence length="310" mass="35914">MKTEQIETFLMITETKNLSLASKNLFISQSAVSHRLRALEEHLDCELFIRGRGEKLVTLTQKGEEFVEIAMRWKALWRETKIWALQESKMNLSVASIDSLNTCVFSNLYKELINNNNTDDKKASESSNGITLNVSSHWSKTIYDLIENNDIDIGFTLNSLKYPNAISKPLFKSRGVIISSISSKYARLVHPHDLDTADEILFSSVSEYHIWHNFWWEKNQNEYSSVDTVSLLFTVFDFEEKWAIVPVWIARVFERIHPVKISELSVLAPEYTCYQVTNRYPKSSRLKAIERFTTALEDYMKTDAFINSVQ</sequence>
<dbReference type="SUPFAM" id="SSF46785">
    <property type="entry name" value="Winged helix' DNA-binding domain"/>
    <property type="match status" value="1"/>
</dbReference>
<dbReference type="PRINTS" id="PR00039">
    <property type="entry name" value="HTHLYSR"/>
</dbReference>
<accession>A0A2V4VC53</accession>
<evidence type="ECO:0000259" key="4">
    <source>
        <dbReference type="PROSITE" id="PS50931"/>
    </source>
</evidence>
<dbReference type="Proteomes" id="UP000247746">
    <property type="component" value="Unassembled WGS sequence"/>
</dbReference>
<evidence type="ECO:0000256" key="1">
    <source>
        <dbReference type="ARBA" id="ARBA00009437"/>
    </source>
</evidence>
<keyword evidence="6" id="KW-1185">Reference proteome</keyword>
<comment type="similarity">
    <text evidence="1">Belongs to the LysR transcriptional regulatory family.</text>
</comment>
<proteinExistence type="inferred from homology"/>
<name>A0A2V4VC53_9GAMM</name>
<dbReference type="InterPro" id="IPR036388">
    <property type="entry name" value="WH-like_DNA-bd_sf"/>
</dbReference>
<comment type="caution">
    <text evidence="5">The sequence shown here is derived from an EMBL/GenBank/DDBJ whole genome shotgun (WGS) entry which is preliminary data.</text>
</comment>
<keyword evidence="5" id="KW-0238">DNA-binding</keyword>
<dbReference type="AlphaFoldDB" id="A0A2V4VC53"/>
<evidence type="ECO:0000256" key="2">
    <source>
        <dbReference type="ARBA" id="ARBA00023015"/>
    </source>
</evidence>
<dbReference type="OrthoDB" id="63123at2"/>
<dbReference type="SUPFAM" id="SSF53850">
    <property type="entry name" value="Periplasmic binding protein-like II"/>
    <property type="match status" value="1"/>
</dbReference>
<feature type="domain" description="HTH lysR-type" evidence="4">
    <location>
        <begin position="1"/>
        <end position="58"/>
    </location>
</feature>
<dbReference type="RefSeq" id="WP_110922813.1">
    <property type="nucleotide sequence ID" value="NZ_QJSU01000003.1"/>
</dbReference>
<dbReference type="InterPro" id="IPR036390">
    <property type="entry name" value="WH_DNA-bd_sf"/>
</dbReference>
<dbReference type="PANTHER" id="PTHR30126">
    <property type="entry name" value="HTH-TYPE TRANSCRIPTIONAL REGULATOR"/>
    <property type="match status" value="1"/>
</dbReference>
<gene>
    <name evidence="5" type="ORF">DFP82_103286</name>
</gene>
<dbReference type="Gene3D" id="1.10.10.10">
    <property type="entry name" value="Winged helix-like DNA-binding domain superfamily/Winged helix DNA-binding domain"/>
    <property type="match status" value="1"/>
</dbReference>
<evidence type="ECO:0000256" key="3">
    <source>
        <dbReference type="ARBA" id="ARBA00023163"/>
    </source>
</evidence>
<dbReference type="PROSITE" id="PS50931">
    <property type="entry name" value="HTH_LYSR"/>
    <property type="match status" value="1"/>
</dbReference>
<dbReference type="EMBL" id="QJSU01000003">
    <property type="protein sequence ID" value="PYE39838.1"/>
    <property type="molecule type" value="Genomic_DNA"/>
</dbReference>
<dbReference type="InterPro" id="IPR000847">
    <property type="entry name" value="LysR_HTH_N"/>
</dbReference>
<evidence type="ECO:0000313" key="5">
    <source>
        <dbReference type="EMBL" id="PYE39838.1"/>
    </source>
</evidence>
<evidence type="ECO:0000313" key="6">
    <source>
        <dbReference type="Proteomes" id="UP000247746"/>
    </source>
</evidence>
<keyword evidence="2" id="KW-0805">Transcription regulation</keyword>
<reference evidence="5 6" key="1">
    <citation type="submission" date="2018-06" db="EMBL/GenBank/DDBJ databases">
        <title>Genomic Encyclopedia of Type Strains, Phase III (KMG-III): the genomes of soil and plant-associated and newly described type strains.</title>
        <authorList>
            <person name="Whitman W."/>
        </authorList>
    </citation>
    <scope>NUCLEOTIDE SEQUENCE [LARGE SCALE GENOMIC DNA]</scope>
    <source>
        <strain evidence="5 6">CECT 5889</strain>
    </source>
</reference>